<evidence type="ECO:0000313" key="2">
    <source>
        <dbReference type="Proteomes" id="UP000277580"/>
    </source>
</evidence>
<feature type="non-terminal residue" evidence="1">
    <location>
        <position position="120"/>
    </location>
</feature>
<dbReference type="EMBL" id="ML119624">
    <property type="protein sequence ID" value="RPB06253.1"/>
    <property type="molecule type" value="Genomic_DNA"/>
</dbReference>
<feature type="non-terminal residue" evidence="1">
    <location>
        <position position="1"/>
    </location>
</feature>
<reference evidence="1 2" key="1">
    <citation type="journal article" date="2018" name="Nat. Ecol. Evol.">
        <title>Pezizomycetes genomes reveal the molecular basis of ectomycorrhizal truffle lifestyle.</title>
        <authorList>
            <person name="Murat C."/>
            <person name="Payen T."/>
            <person name="Noel B."/>
            <person name="Kuo A."/>
            <person name="Morin E."/>
            <person name="Chen J."/>
            <person name="Kohler A."/>
            <person name="Krizsan K."/>
            <person name="Balestrini R."/>
            <person name="Da Silva C."/>
            <person name="Montanini B."/>
            <person name="Hainaut M."/>
            <person name="Levati E."/>
            <person name="Barry K.W."/>
            <person name="Belfiori B."/>
            <person name="Cichocki N."/>
            <person name="Clum A."/>
            <person name="Dockter R.B."/>
            <person name="Fauchery L."/>
            <person name="Guy J."/>
            <person name="Iotti M."/>
            <person name="Le Tacon F."/>
            <person name="Lindquist E.A."/>
            <person name="Lipzen A."/>
            <person name="Malagnac F."/>
            <person name="Mello A."/>
            <person name="Molinier V."/>
            <person name="Miyauchi S."/>
            <person name="Poulain J."/>
            <person name="Riccioni C."/>
            <person name="Rubini A."/>
            <person name="Sitrit Y."/>
            <person name="Splivallo R."/>
            <person name="Traeger S."/>
            <person name="Wang M."/>
            <person name="Zifcakova L."/>
            <person name="Wipf D."/>
            <person name="Zambonelli A."/>
            <person name="Paolocci F."/>
            <person name="Nowrousian M."/>
            <person name="Ottonello S."/>
            <person name="Baldrian P."/>
            <person name="Spatafora J.W."/>
            <person name="Henrissat B."/>
            <person name="Nagy L.G."/>
            <person name="Aury J.M."/>
            <person name="Wincker P."/>
            <person name="Grigoriev I.V."/>
            <person name="Bonfante P."/>
            <person name="Martin F.M."/>
        </authorList>
    </citation>
    <scope>NUCLEOTIDE SEQUENCE [LARGE SCALE GENOMIC DNA]</scope>
    <source>
        <strain evidence="1 2">CCBAS932</strain>
    </source>
</reference>
<organism evidence="1 2">
    <name type="scientific">Morchella conica CCBAS932</name>
    <dbReference type="NCBI Taxonomy" id="1392247"/>
    <lineage>
        <taxon>Eukaryota</taxon>
        <taxon>Fungi</taxon>
        <taxon>Dikarya</taxon>
        <taxon>Ascomycota</taxon>
        <taxon>Pezizomycotina</taxon>
        <taxon>Pezizomycetes</taxon>
        <taxon>Pezizales</taxon>
        <taxon>Morchellaceae</taxon>
        <taxon>Morchella</taxon>
    </lineage>
</organism>
<sequence>PPTLRPSHSSRVALKNRIQTATTRQRATKRRQHRPQATIRLLRAGRRRRHLVDHRLLRISLLLLLLGRRVVFLLLWWVVALLLLWWVALGGRGVGVVAGLRRVALRGVGLGWVLWWWGGL</sequence>
<accession>A0A3N4K774</accession>
<protein>
    <submittedName>
        <fullName evidence="1">Uncharacterized protein</fullName>
    </submittedName>
</protein>
<dbReference type="InParanoid" id="A0A3N4K774"/>
<dbReference type="Proteomes" id="UP000277580">
    <property type="component" value="Unassembled WGS sequence"/>
</dbReference>
<evidence type="ECO:0000313" key="1">
    <source>
        <dbReference type="EMBL" id="RPB06253.1"/>
    </source>
</evidence>
<dbReference type="AlphaFoldDB" id="A0A3N4K774"/>
<keyword evidence="2" id="KW-1185">Reference proteome</keyword>
<name>A0A3N4K774_9PEZI</name>
<proteinExistence type="predicted"/>
<gene>
    <name evidence="1" type="ORF">P167DRAFT_328235</name>
</gene>